<dbReference type="RefSeq" id="WP_052431877.1">
    <property type="nucleotide sequence ID" value="NZ_JRYR02000002.1"/>
</dbReference>
<keyword evidence="1 3" id="KW-0378">Hydrolase</keyword>
<evidence type="ECO:0000259" key="4">
    <source>
        <dbReference type="PROSITE" id="PS51764"/>
    </source>
</evidence>
<evidence type="ECO:0000256" key="3">
    <source>
        <dbReference type="PROSITE-ProRule" id="PRU01100"/>
    </source>
</evidence>
<gene>
    <name evidence="5" type="ORF">NH26_22375</name>
</gene>
<dbReference type="PROSITE" id="PS51764">
    <property type="entry name" value="GH26"/>
    <property type="match status" value="1"/>
</dbReference>
<dbReference type="GO" id="GO:0004553">
    <property type="term" value="F:hydrolase activity, hydrolyzing O-glycosyl compounds"/>
    <property type="evidence" value="ECO:0007669"/>
    <property type="project" value="InterPro"/>
</dbReference>
<evidence type="ECO:0000256" key="1">
    <source>
        <dbReference type="ARBA" id="ARBA00022801"/>
    </source>
</evidence>
<dbReference type="OrthoDB" id="9802773at2"/>
<reference evidence="5 6" key="1">
    <citation type="journal article" date="2012" name="Int. J. Syst. Evol. Microbiol.">
        <title>Flammeovirga pacifica sp. nov., isolated from deep-sea sediment.</title>
        <authorList>
            <person name="Xu H."/>
            <person name="Fu Y."/>
            <person name="Yang N."/>
            <person name="Ding Z."/>
            <person name="Lai Q."/>
            <person name="Zeng R."/>
        </authorList>
    </citation>
    <scope>NUCLEOTIDE SEQUENCE [LARGE SCALE GENOMIC DNA]</scope>
    <source>
        <strain evidence="6">DSM 24597 / LMG 26175 / WPAGA1</strain>
    </source>
</reference>
<evidence type="ECO:0000313" key="6">
    <source>
        <dbReference type="Proteomes" id="UP000179797"/>
    </source>
</evidence>
<feature type="domain" description="GH26" evidence="4">
    <location>
        <begin position="28"/>
        <end position="304"/>
    </location>
</feature>
<dbReference type="Pfam" id="PF02156">
    <property type="entry name" value="Glyco_hydro_26"/>
    <property type="match status" value="1"/>
</dbReference>
<evidence type="ECO:0000313" key="5">
    <source>
        <dbReference type="EMBL" id="OHX64342.1"/>
    </source>
</evidence>
<dbReference type="InterPro" id="IPR022790">
    <property type="entry name" value="GH26_dom"/>
</dbReference>
<accession>A0A1S1YTI6</accession>
<name>A0A1S1YTI6_FLAPC</name>
<feature type="active site" description="Proton donor" evidence="3">
    <location>
        <position position="170"/>
    </location>
</feature>
<feature type="active site" description="Nucleophile" evidence="3">
    <location>
        <position position="260"/>
    </location>
</feature>
<dbReference type="Gene3D" id="3.20.20.80">
    <property type="entry name" value="Glycosidases"/>
    <property type="match status" value="1"/>
</dbReference>
<dbReference type="STRING" id="915059.NH26_22375"/>
<proteinExistence type="inferred from homology"/>
<dbReference type="SUPFAM" id="SSF51445">
    <property type="entry name" value="(Trans)glycosidases"/>
    <property type="match status" value="1"/>
</dbReference>
<dbReference type="Proteomes" id="UP000179797">
    <property type="component" value="Unassembled WGS sequence"/>
</dbReference>
<keyword evidence="6" id="KW-1185">Reference proteome</keyword>
<dbReference type="AlphaFoldDB" id="A0A1S1YTI6"/>
<comment type="similarity">
    <text evidence="3">Belongs to the glycosyl hydrolase 26 family.</text>
</comment>
<comment type="caution">
    <text evidence="5">The sequence shown here is derived from an EMBL/GenBank/DDBJ whole genome shotgun (WGS) entry which is preliminary data.</text>
</comment>
<evidence type="ECO:0000256" key="2">
    <source>
        <dbReference type="ARBA" id="ARBA00023295"/>
    </source>
</evidence>
<sequence>MKKKFNNLLFGLLCTSLMYGCLPTKPLPNSERKIAKFEPADGKCLVFIGQELNAIGGLDDYNDGYLDHFQQRPAGFTAYTVLTPGSESFGFIHKGLDGVTTTDDWGDNKSNMSLQLADEDYKNMALAIGLGMVHHDSAVAYGKRDQLIRELGNFIKEQSPRPIFLRIGYEFDGHDWNHYDRDNYIKAYKRIKNIYDEMEITNVAYVWQSCGFMSSLEELEKWYPGDEYVDWCAFSFFGAWKKQNMIAFAKQKGKPVFIAEATPALEENKETVLSNQDQARVAWDNWFTPFFATIHQNPETVKAISYINCNWKAHRMWFDNPTFKYIDSRIQTNPILMKKWEAELEKETYLMSSDNLYDKLYGPSL</sequence>
<dbReference type="GO" id="GO:0045493">
    <property type="term" value="P:xylan catabolic process"/>
    <property type="evidence" value="ECO:0007669"/>
    <property type="project" value="UniProtKB-KW"/>
</dbReference>
<keyword evidence="2 3" id="KW-0326">Glycosidase</keyword>
<dbReference type="BRENDA" id="3.2.1.32">
    <property type="organism ID" value="16547"/>
</dbReference>
<protein>
    <submittedName>
        <fullName evidence="5">Endo-1,3-beta-xylanase</fullName>
    </submittedName>
</protein>
<dbReference type="InterPro" id="IPR017853">
    <property type="entry name" value="GH"/>
</dbReference>
<dbReference type="EMBL" id="JRYR02000002">
    <property type="protein sequence ID" value="OHX64342.1"/>
    <property type="molecule type" value="Genomic_DNA"/>
</dbReference>
<dbReference type="PROSITE" id="PS51257">
    <property type="entry name" value="PROKAR_LIPOPROTEIN"/>
    <property type="match status" value="1"/>
</dbReference>
<organism evidence="5 6">
    <name type="scientific">Flammeovirga pacifica</name>
    <dbReference type="NCBI Taxonomy" id="915059"/>
    <lineage>
        <taxon>Bacteria</taxon>
        <taxon>Pseudomonadati</taxon>
        <taxon>Bacteroidota</taxon>
        <taxon>Cytophagia</taxon>
        <taxon>Cytophagales</taxon>
        <taxon>Flammeovirgaceae</taxon>
        <taxon>Flammeovirga</taxon>
    </lineage>
</organism>